<gene>
    <name evidence="2" type="ORF">Hamer_G007609</name>
</gene>
<keyword evidence="3" id="KW-1185">Reference proteome</keyword>
<evidence type="ECO:0000313" key="2">
    <source>
        <dbReference type="EMBL" id="KAG7160849.1"/>
    </source>
</evidence>
<reference evidence="2" key="1">
    <citation type="journal article" date="2021" name="Sci. Adv.">
        <title>The American lobster genome reveals insights on longevity, neural, and immune adaptations.</title>
        <authorList>
            <person name="Polinski J.M."/>
            <person name="Zimin A.V."/>
            <person name="Clark K.F."/>
            <person name="Kohn A.B."/>
            <person name="Sadowski N."/>
            <person name="Timp W."/>
            <person name="Ptitsyn A."/>
            <person name="Khanna P."/>
            <person name="Romanova D.Y."/>
            <person name="Williams P."/>
            <person name="Greenwood S.J."/>
            <person name="Moroz L.L."/>
            <person name="Walt D.R."/>
            <person name="Bodnar A.G."/>
        </authorList>
    </citation>
    <scope>NUCLEOTIDE SEQUENCE</scope>
    <source>
        <strain evidence="2">GMGI-L3</strain>
    </source>
</reference>
<accession>A0A8J5MRF3</accession>
<feature type="compositionally biased region" description="Polar residues" evidence="1">
    <location>
        <begin position="133"/>
        <end position="142"/>
    </location>
</feature>
<protein>
    <submittedName>
        <fullName evidence="2">Uncharacterized protein</fullName>
    </submittedName>
</protein>
<dbReference type="AlphaFoldDB" id="A0A8J5MRF3"/>
<organism evidence="2 3">
    <name type="scientific">Homarus americanus</name>
    <name type="common">American lobster</name>
    <dbReference type="NCBI Taxonomy" id="6706"/>
    <lineage>
        <taxon>Eukaryota</taxon>
        <taxon>Metazoa</taxon>
        <taxon>Ecdysozoa</taxon>
        <taxon>Arthropoda</taxon>
        <taxon>Crustacea</taxon>
        <taxon>Multicrustacea</taxon>
        <taxon>Malacostraca</taxon>
        <taxon>Eumalacostraca</taxon>
        <taxon>Eucarida</taxon>
        <taxon>Decapoda</taxon>
        <taxon>Pleocyemata</taxon>
        <taxon>Astacidea</taxon>
        <taxon>Nephropoidea</taxon>
        <taxon>Nephropidae</taxon>
        <taxon>Homarus</taxon>
    </lineage>
</organism>
<evidence type="ECO:0000313" key="3">
    <source>
        <dbReference type="Proteomes" id="UP000747542"/>
    </source>
</evidence>
<dbReference type="Proteomes" id="UP000747542">
    <property type="component" value="Unassembled WGS sequence"/>
</dbReference>
<name>A0A8J5MRF3_HOMAM</name>
<proteinExistence type="predicted"/>
<evidence type="ECO:0000256" key="1">
    <source>
        <dbReference type="SAM" id="MobiDB-lite"/>
    </source>
</evidence>
<dbReference type="EMBL" id="JAHLQT010030594">
    <property type="protein sequence ID" value="KAG7160849.1"/>
    <property type="molecule type" value="Genomic_DNA"/>
</dbReference>
<feature type="region of interest" description="Disordered" evidence="1">
    <location>
        <begin position="133"/>
        <end position="153"/>
    </location>
</feature>
<comment type="caution">
    <text evidence="2">The sequence shown here is derived from an EMBL/GenBank/DDBJ whole genome shotgun (WGS) entry which is preliminary data.</text>
</comment>
<sequence>MYVEKCQYDEVFLQVDKITSSAEKSEGAAEDWDESHDHQAAVGQGHPLGCGGHLACAVGRRLRHIVQDGCLDSFLDSTVRHRRLSSVTLSSVSGTTSLPSPSSSISTTVLLYNEEGLIGEIFNDDRSVKGVSPTVQTTTCHPGNNGLREHKLN</sequence>